<dbReference type="STRING" id="946362.F2TZ59"/>
<dbReference type="InterPro" id="IPR019821">
    <property type="entry name" value="Kinesin_motor_CS"/>
</dbReference>
<sequence>MASVKVAVRVRPFNKREVARNATKIIEMQEASTRITNPTNAKPNTFTFDFSHDSSDPGSENFANQLQVYKDLGQEMLEHAFEGYNICIFAYGQTGAGKSYTMMGAPEADQQGVIPRLCQELFQRIEGNDDDTLDFSCEVSYLEIYNEKVRDLLNPRSTGNLKVREHPVLGPYVEDLTKLVVASYADIHNLMDEGNKARTVASTNMNATSSRSHAVFSIIFTQRQKVPGSDLVSEKQSKISLVDLAGSERAVSTGATGKRLKEGANINRSLTTLGKVISALAELSDPHKKHKKKKNKEQYIPYRDSALTWLLRENLGGNSRTAMVAAISPADINYDETLSTLRYADRAKQIVCKAIVNEDPNAKMIRELREEVARLQSMLHSGADDVEKKKAAEDIRESEKIMQELNETWEEKKSKTELIKQEREEALREMGIALKDDGGAVGVFSPQKGPHLLNLSDDPLMSELLLYYISAGVTRAGRPDAPEKQHIQLSGEGIEASHCVFENEDGKVFITPCSETAACFVNGERVTEKTHVVTSSRVILGHHHVFRFVNPQEAKARREAGLSTRPLAAAPTSPDSQQQTAAPAASQQALSEWEAAQAELRVKQNAPSAEQMAAYQETRDKANDKISELEERLERERQEATKRLAKQREEFEQKLARLAEEERRRAEEEAEKKAQQQQQQQQQEQEHDQQHDHQQQQREQQAGEDLVAAFGRMSTGGDSAVTTSENTTSPPPTAGAGGDVDAAEKHLSNKQQRAVWWAFSKWRQYQGRSLSDELIGAASLLKEANIYSVELNKSAQFQFALTRRTEFMPGDSKDATLMIEVTDRETGERLDLWSFGRFRETLFQMQDFYHSAIGQAPPTAISDPFPSKVPWFITVGRGFVSLKNLLFNVPIEHDVTLVNNDGNVVGHMRVMIQPGQLIKDLDNQDSESGFQETNLDVNWYDILEMQDDLDEAADDTVCGALAPALCAASGGAAAKTASADSAKAASGRSDAGGTSSLVDDLICLDEESTDAAPASGDLDPLASKTKQQLSDDDADGDGDDDEDEDFELNDEFLRQRLGQKLRFVVTLLNVKGIDKRFCDVFIHFGFQYGHQESYASFSTEPQTNTGGPLNYYHAQQLCTEVTEGFIEFVKRGRLRFEALGHTSKHSLHNDSLFDGRAESPHQKDTHDTSLFEDTFDDDLRNLNQGASSSSPFGTTDVDPADYLSADVLFNTEVCELDPEGAYTAVPVRREGKPHVDEGIFCLAQGLHRRIRVTLYMCNTGSLAWESLLDMSVGAVREGKNTVPENHPSVKLNVISTERNPRGNSFTIEAGWDSSRHESMLLDRLTPARKRVFLTLTVTMLLDGYDQPATFRQDLSVRVHKERQSEGMFARFLRGNIPDCHKEVSAFQVTMVPQNAEEAPAASQDSMRKYVRGEENLGAWRPRSSSLILEHQDHVAKHLKMAEFECVKQDLALLEEVARVPTPSVDPDNRTKQQTALARRVLDMWQSEDLVQRLESNAPSAETPAQHDTTPVPESVQYYPDVKKITFSAACTKRGMLEFQRPGANPSQGHVWERHYVQICRPYVLISHSEKDPVIRDIWRLKQLTIQYSHEQAVMLGNPNTFSLCTPNFAIHAKAKSRLEVGRWLHAFDPLQAGSILSRESMRLETLGGGRSRSGSLLELSRPRSGSVLF</sequence>
<feature type="region of interest" description="Disordered" evidence="11">
    <location>
        <begin position="603"/>
        <end position="622"/>
    </location>
</feature>
<evidence type="ECO:0000256" key="5">
    <source>
        <dbReference type="ARBA" id="ARBA00022840"/>
    </source>
</evidence>
<dbReference type="Pfam" id="PF00225">
    <property type="entry name" value="Kinesin"/>
    <property type="match status" value="1"/>
</dbReference>
<dbReference type="Gene3D" id="2.60.200.20">
    <property type="match status" value="1"/>
</dbReference>
<feature type="compositionally biased region" description="Basic and acidic residues" evidence="11">
    <location>
        <begin position="684"/>
        <end position="696"/>
    </location>
</feature>
<dbReference type="GeneID" id="16078432"/>
<keyword evidence="4 9" id="KW-0547">Nucleotide-binding</keyword>
<dbReference type="SMART" id="SM00129">
    <property type="entry name" value="KISc"/>
    <property type="match status" value="1"/>
</dbReference>
<dbReference type="InterPro" id="IPR022164">
    <property type="entry name" value="Kinesin-like"/>
</dbReference>
<evidence type="ECO:0000256" key="3">
    <source>
        <dbReference type="ARBA" id="ARBA00022701"/>
    </source>
</evidence>
<evidence type="ECO:0000256" key="10">
    <source>
        <dbReference type="SAM" id="Coils"/>
    </source>
</evidence>
<dbReference type="CDD" id="cd01365">
    <property type="entry name" value="KISc_KIF1A_KIF1B"/>
    <property type="match status" value="1"/>
</dbReference>
<protein>
    <submittedName>
        <fullName evidence="13">Kif1a protein</fullName>
    </submittedName>
</protein>
<evidence type="ECO:0000313" key="13">
    <source>
        <dbReference type="EMBL" id="EGD78883.1"/>
    </source>
</evidence>
<dbReference type="Pfam" id="PF12473">
    <property type="entry name" value="DUF3694"/>
    <property type="match status" value="1"/>
</dbReference>
<keyword evidence="2" id="KW-0963">Cytoplasm</keyword>
<comment type="subcellular location">
    <subcellularLocation>
        <location evidence="1">Cytoplasm</location>
        <location evidence="1">Cytoskeleton</location>
    </subcellularLocation>
</comment>
<dbReference type="CDD" id="cd22705">
    <property type="entry name" value="FHA_KIF1"/>
    <property type="match status" value="1"/>
</dbReference>
<feature type="compositionally biased region" description="Low complexity" evidence="11">
    <location>
        <begin position="577"/>
        <end position="589"/>
    </location>
</feature>
<feature type="region of interest" description="Disordered" evidence="11">
    <location>
        <begin position="1494"/>
        <end position="1513"/>
    </location>
</feature>
<evidence type="ECO:0000256" key="6">
    <source>
        <dbReference type="ARBA" id="ARBA00023054"/>
    </source>
</evidence>
<evidence type="ECO:0000256" key="2">
    <source>
        <dbReference type="ARBA" id="ARBA00022490"/>
    </source>
</evidence>
<accession>F2TZ59</accession>
<dbReference type="FunCoup" id="F2TZ59">
    <property type="interactions" value="647"/>
</dbReference>
<keyword evidence="5 9" id="KW-0067">ATP-binding</keyword>
<dbReference type="GO" id="GO:0007018">
    <property type="term" value="P:microtubule-based movement"/>
    <property type="evidence" value="ECO:0007669"/>
    <property type="project" value="InterPro"/>
</dbReference>
<keyword evidence="14" id="KW-1185">Reference proteome</keyword>
<dbReference type="InterPro" id="IPR036961">
    <property type="entry name" value="Kinesin_motor_dom_sf"/>
</dbReference>
<name>F2TZ59_SALR5</name>
<dbReference type="GO" id="GO:0003777">
    <property type="term" value="F:microtubule motor activity"/>
    <property type="evidence" value="ECO:0007669"/>
    <property type="project" value="InterPro"/>
</dbReference>
<evidence type="ECO:0000256" key="1">
    <source>
        <dbReference type="ARBA" id="ARBA00004245"/>
    </source>
</evidence>
<feature type="binding site" evidence="9">
    <location>
        <begin position="92"/>
        <end position="99"/>
    </location>
    <ligand>
        <name>ATP</name>
        <dbReference type="ChEBI" id="CHEBI:30616"/>
    </ligand>
</feature>
<gene>
    <name evidence="13" type="ORF">PTSG_01858</name>
</gene>
<dbReference type="PROSITE" id="PS50067">
    <property type="entry name" value="KINESIN_MOTOR_2"/>
    <property type="match status" value="1"/>
</dbReference>
<dbReference type="InParanoid" id="F2TZ59"/>
<feature type="region of interest" description="Disordered" evidence="11">
    <location>
        <begin position="566"/>
        <end position="589"/>
    </location>
</feature>
<dbReference type="InterPro" id="IPR027417">
    <property type="entry name" value="P-loop_NTPase"/>
</dbReference>
<evidence type="ECO:0000313" key="14">
    <source>
        <dbReference type="Proteomes" id="UP000007799"/>
    </source>
</evidence>
<dbReference type="PRINTS" id="PR00380">
    <property type="entry name" value="KINESINHEAVY"/>
</dbReference>
<dbReference type="FunFam" id="3.40.850.10:FF:000004">
    <property type="entry name" value="Kinesin-like protein isoform 2"/>
    <property type="match status" value="1"/>
</dbReference>
<dbReference type="SUPFAM" id="SSF50729">
    <property type="entry name" value="PH domain-like"/>
    <property type="match status" value="1"/>
</dbReference>
<feature type="region of interest" description="Disordered" evidence="11">
    <location>
        <begin position="1010"/>
        <end position="1045"/>
    </location>
</feature>
<dbReference type="eggNOG" id="KOG0245">
    <property type="taxonomic scope" value="Eukaryota"/>
</dbReference>
<dbReference type="OMA" id="GAWKPRG"/>
<dbReference type="EMBL" id="GL832957">
    <property type="protein sequence ID" value="EGD78883.1"/>
    <property type="molecule type" value="Genomic_DNA"/>
</dbReference>
<keyword evidence="8" id="KW-0206">Cytoskeleton</keyword>
<dbReference type="OrthoDB" id="3176171at2759"/>
<keyword evidence="7 9" id="KW-0505">Motor protein</keyword>
<keyword evidence="6 10" id="KW-0175">Coiled coil</keyword>
<evidence type="ECO:0000259" key="12">
    <source>
        <dbReference type="PROSITE" id="PS50067"/>
    </source>
</evidence>
<evidence type="ECO:0000256" key="4">
    <source>
        <dbReference type="ARBA" id="ARBA00022741"/>
    </source>
</evidence>
<dbReference type="PANTHER" id="PTHR47117">
    <property type="entry name" value="STAR-RELATED LIPID TRANSFER PROTEIN 9"/>
    <property type="match status" value="1"/>
</dbReference>
<feature type="domain" description="Kinesin motor" evidence="12">
    <location>
        <begin position="3"/>
        <end position="350"/>
    </location>
</feature>
<evidence type="ECO:0000256" key="9">
    <source>
        <dbReference type="PROSITE-ProRule" id="PRU00283"/>
    </source>
</evidence>
<evidence type="ECO:0000256" key="8">
    <source>
        <dbReference type="ARBA" id="ARBA00023212"/>
    </source>
</evidence>
<dbReference type="SUPFAM" id="SSF49879">
    <property type="entry name" value="SMAD/FHA domain"/>
    <property type="match status" value="1"/>
</dbReference>
<dbReference type="FunFam" id="2.60.200.20:FF:000034">
    <property type="entry name" value="kinesin-like protein KIF28P"/>
    <property type="match status" value="1"/>
</dbReference>
<proteinExistence type="inferred from homology"/>
<dbReference type="GO" id="GO:0008017">
    <property type="term" value="F:microtubule binding"/>
    <property type="evidence" value="ECO:0007669"/>
    <property type="project" value="InterPro"/>
</dbReference>
<feature type="region of interest" description="Disordered" evidence="11">
    <location>
        <begin position="660"/>
        <end position="702"/>
    </location>
</feature>
<dbReference type="Proteomes" id="UP000007799">
    <property type="component" value="Unassembled WGS sequence"/>
</dbReference>
<dbReference type="Gene3D" id="6.10.250.2520">
    <property type="match status" value="1"/>
</dbReference>
<dbReference type="PROSITE" id="PS00411">
    <property type="entry name" value="KINESIN_MOTOR_1"/>
    <property type="match status" value="1"/>
</dbReference>
<dbReference type="Pfam" id="PF00498">
    <property type="entry name" value="FHA"/>
    <property type="match status" value="1"/>
</dbReference>
<feature type="coiled-coil region" evidence="10">
    <location>
        <begin position="388"/>
        <end position="415"/>
    </location>
</feature>
<dbReference type="InterPro" id="IPR000253">
    <property type="entry name" value="FHA_dom"/>
</dbReference>
<evidence type="ECO:0000256" key="7">
    <source>
        <dbReference type="ARBA" id="ARBA00023175"/>
    </source>
</evidence>
<dbReference type="KEGG" id="sre:PTSG_01858"/>
<dbReference type="InterPro" id="IPR008984">
    <property type="entry name" value="SMAD_FHA_dom_sf"/>
</dbReference>
<dbReference type="InterPro" id="IPR001752">
    <property type="entry name" value="Kinesin_motor_dom"/>
</dbReference>
<dbReference type="Gene3D" id="3.40.850.10">
    <property type="entry name" value="Kinesin motor domain"/>
    <property type="match status" value="1"/>
</dbReference>
<dbReference type="InterPro" id="IPR049780">
    <property type="entry name" value="PH_KIFIA_KIFIB"/>
</dbReference>
<dbReference type="SMART" id="SM00240">
    <property type="entry name" value="FHA"/>
    <property type="match status" value="1"/>
</dbReference>
<feature type="compositionally biased region" description="Basic and acidic residues" evidence="11">
    <location>
        <begin position="660"/>
        <end position="674"/>
    </location>
</feature>
<organism evidence="14">
    <name type="scientific">Salpingoeca rosetta (strain ATCC 50818 / BSB-021)</name>
    <dbReference type="NCBI Taxonomy" id="946362"/>
    <lineage>
        <taxon>Eukaryota</taxon>
        <taxon>Choanoflagellata</taxon>
        <taxon>Craspedida</taxon>
        <taxon>Salpingoecidae</taxon>
        <taxon>Salpingoeca</taxon>
    </lineage>
</organism>
<keyword evidence="3" id="KW-0493">Microtubule</keyword>
<dbReference type="RefSeq" id="XP_004997839.1">
    <property type="nucleotide sequence ID" value="XM_004997782.1"/>
</dbReference>
<dbReference type="GO" id="GO:0005874">
    <property type="term" value="C:microtubule"/>
    <property type="evidence" value="ECO:0007669"/>
    <property type="project" value="UniProtKB-KW"/>
</dbReference>
<feature type="compositionally biased region" description="Acidic residues" evidence="11">
    <location>
        <begin position="1030"/>
        <end position="1045"/>
    </location>
</feature>
<reference evidence="13" key="1">
    <citation type="submission" date="2009-08" db="EMBL/GenBank/DDBJ databases">
        <title>Annotation of Salpingoeca rosetta.</title>
        <authorList>
            <consortium name="The Broad Institute Genome Sequencing Platform"/>
            <person name="Russ C."/>
            <person name="Cuomo C."/>
            <person name="Burger G."/>
            <person name="Gray M.W."/>
            <person name="Holland P.W.H."/>
            <person name="King N."/>
            <person name="Lang F.B.F."/>
            <person name="Roger A.J."/>
            <person name="Ruiz-Trillo I."/>
            <person name="Young S.K."/>
            <person name="Zeng Q."/>
            <person name="Gargeya S."/>
            <person name="Alvarado L."/>
            <person name="Berlin A."/>
            <person name="Chapman S.B."/>
            <person name="Chen Z."/>
            <person name="Freedman E."/>
            <person name="Gellesch M."/>
            <person name="Goldberg J."/>
            <person name="Griggs A."/>
            <person name="Gujja S."/>
            <person name="Heilman E."/>
            <person name="Heiman D."/>
            <person name="Howarth C."/>
            <person name="Mehta T."/>
            <person name="Neiman D."/>
            <person name="Pearson M."/>
            <person name="Roberts A."/>
            <person name="Saif S."/>
            <person name="Shea T."/>
            <person name="Shenoy N."/>
            <person name="Sisk P."/>
            <person name="Stolte C."/>
            <person name="Sykes S."/>
            <person name="White J."/>
            <person name="Yandava C."/>
            <person name="Haas B."/>
            <person name="Nusbaum C."/>
            <person name="Birren B."/>
        </authorList>
    </citation>
    <scope>NUCLEOTIDE SEQUENCE [LARGE SCALE GENOMIC DNA]</scope>
    <source>
        <strain evidence="13">ATCC 50818</strain>
    </source>
</reference>
<dbReference type="GO" id="GO:0005524">
    <property type="term" value="F:ATP binding"/>
    <property type="evidence" value="ECO:0007669"/>
    <property type="project" value="UniProtKB-UniRule"/>
</dbReference>
<dbReference type="SUPFAM" id="SSF52540">
    <property type="entry name" value="P-loop containing nucleoside triphosphate hydrolases"/>
    <property type="match status" value="1"/>
</dbReference>
<dbReference type="Pfam" id="PF16183">
    <property type="entry name" value="Kinesin_assoc"/>
    <property type="match status" value="1"/>
</dbReference>
<feature type="region of interest" description="Disordered" evidence="11">
    <location>
        <begin position="714"/>
        <end position="740"/>
    </location>
</feature>
<evidence type="ECO:0000256" key="11">
    <source>
        <dbReference type="SAM" id="MobiDB-lite"/>
    </source>
</evidence>
<comment type="similarity">
    <text evidence="9">Belongs to the TRAFAC class myosin-kinesin ATPase superfamily. Kinesin family.</text>
</comment>
<dbReference type="InterPro" id="IPR032405">
    <property type="entry name" value="Kinesin_assoc"/>
</dbReference>
<dbReference type="CDD" id="cd01233">
    <property type="entry name" value="PH_KIFIA_KIFIB"/>
    <property type="match status" value="1"/>
</dbReference>